<keyword evidence="2" id="KW-0597">Phosphoprotein</keyword>
<dbReference type="EMBL" id="KB446572">
    <property type="protein sequence ID" value="EME76979.1"/>
    <property type="molecule type" value="Genomic_DNA"/>
</dbReference>
<dbReference type="GO" id="GO:0004312">
    <property type="term" value="F:fatty acid synthase activity"/>
    <property type="evidence" value="ECO:0007669"/>
    <property type="project" value="TreeGrafter"/>
</dbReference>
<dbReference type="InterPro" id="IPR016039">
    <property type="entry name" value="Thiolase-like"/>
</dbReference>
<dbReference type="KEGG" id="pfj:MYCFIDRAFT_180465"/>
<evidence type="ECO:0000256" key="3">
    <source>
        <dbReference type="SAM" id="MobiDB-lite"/>
    </source>
</evidence>
<protein>
    <submittedName>
        <fullName evidence="4">Uncharacterized protein</fullName>
    </submittedName>
</protein>
<feature type="region of interest" description="Disordered" evidence="3">
    <location>
        <begin position="1427"/>
        <end position="1538"/>
    </location>
</feature>
<dbReference type="VEuPathDB" id="FungiDB:MYCFIDRAFT_180465"/>
<feature type="compositionally biased region" description="Polar residues" evidence="3">
    <location>
        <begin position="113"/>
        <end position="126"/>
    </location>
</feature>
<evidence type="ECO:0000313" key="5">
    <source>
        <dbReference type="Proteomes" id="UP000016932"/>
    </source>
</evidence>
<dbReference type="PANTHER" id="PTHR43775">
    <property type="entry name" value="FATTY ACID SYNTHASE"/>
    <property type="match status" value="1"/>
</dbReference>
<reference evidence="4 5" key="1">
    <citation type="journal article" date="2012" name="PLoS Pathog.">
        <title>Diverse lifestyles and strategies of plant pathogenesis encoded in the genomes of eighteen Dothideomycetes fungi.</title>
        <authorList>
            <person name="Ohm R.A."/>
            <person name="Feau N."/>
            <person name="Henrissat B."/>
            <person name="Schoch C.L."/>
            <person name="Horwitz B.A."/>
            <person name="Barry K.W."/>
            <person name="Condon B.J."/>
            <person name="Copeland A.C."/>
            <person name="Dhillon B."/>
            <person name="Glaser F."/>
            <person name="Hesse C.N."/>
            <person name="Kosti I."/>
            <person name="LaButti K."/>
            <person name="Lindquist E.A."/>
            <person name="Lucas S."/>
            <person name="Salamov A.A."/>
            <person name="Bradshaw R.E."/>
            <person name="Ciuffetti L."/>
            <person name="Hamelin R.C."/>
            <person name="Kema G.H.J."/>
            <person name="Lawrence C."/>
            <person name="Scott J.A."/>
            <person name="Spatafora J.W."/>
            <person name="Turgeon B.G."/>
            <person name="de Wit P.J.G.M."/>
            <person name="Zhong S."/>
            <person name="Goodwin S.B."/>
            <person name="Grigoriev I.V."/>
        </authorList>
    </citation>
    <scope>NUCLEOTIDE SEQUENCE [LARGE SCALE GENOMIC DNA]</scope>
    <source>
        <strain evidence="4 5">CIRAD86</strain>
    </source>
</reference>
<dbReference type="RefSeq" id="XP_007932418.1">
    <property type="nucleotide sequence ID" value="XM_007934227.1"/>
</dbReference>
<feature type="compositionally biased region" description="Low complexity" evidence="3">
    <location>
        <begin position="101"/>
        <end position="112"/>
    </location>
</feature>
<sequence length="1653" mass="182809">MKDRECGWFGQRLHTRSTCAQTARLLCIHSTASDIHIIGSPRYGGGVDNSGALSQNMSLSTTLILLKIVSFLAALALLRRSGRCQSRNEQASRRESQPQNSTSTLTRTRCLSDQASSGSPVATSSVRPKLLQHDPRSRLIKPVLTRISRANVHSRPRLSTQSCSNWRTSEGVVFDSKGPRYVTIRFDFTINTAGSPSICPLHIGSIVGGVTLIMIVNQYMNTAKRGILSPTSTCHISDARRWSWESRRCRCFPCEAVRNGDPDSTAVNREVAATSVSKSRFVRLVVMAKSPGWELPIPAEMVDRNAHGEAALKNADTRTQSAIVTLTNHLSSGVSRVLRQEWDVRVHANTAPWPKESVMARASVSSFGYGGTNGHVVIEAVVPMFPGHHHARTKVACSLGENASPEKSDLLCFSTNDKTSLQEHATCDDLALRQSILDHAKPRKSHAATATLECWEQIYQTRVGDPDRSIIALSTEASSGTVRVPTVSPYAQMPRVIDRKPFRLVSALEEEAFSLSSGRRHSAATHPNRAGRSPRVLEYPRSGESEKNVLGPLCTGAVYATWLVSAPESPGQARRRANGGFGLFRAGRQLTEKRHSRQLHYRDLGVGEGVEQQTHLLQNSQDPKSMPSDTCADRGSFWVRRIEHTLLRNEVEAWRSDGCTMISLVDGDCVEWDCAIQVLESLASIVPLRLYHTRLFLRHFDITSQPAPCLWLLSEAPARMGIIQYVIVDLPPERWNCGKSWVSNIMAGEEACTAWRVGGVGAGQSLESVGNSTHMTGLTRKHPVSLIRSLRLTSMKTRKIHPYSARRCELVLRQRIHSTFLSLLKSQKDRLSKSSRKPKACALEYLKSEYGHVFLLKSSSLYPPITAFLSALLSISGESRDRIHSTTPDACFRLIIISMHMGKHHEMPCGTVLSQGPILRLVAAILRPRLHAADGGSLRGVRRVSAVANMFAATISWKPLISGLELGTIQNPSTLSAGWLLGTPEQYQWQKAGFAMALPLLAPNRSESPPHALCDFTILSASLNKCQSGVPMRTEALSVFTPGPGTDQYVMIDGGDAKLLSEDDSTLRRKHGLIAAGVMQGRVLASQRVHTPPVYPDHDLNADNCPEDGHCFSPHVEITGISALSKIIDSELAVVGEPQEASLHLIDSIGLRPGQVLMETGLSIPWQFYITYPRMDQQWSGHGISIISDESSFLARDEFLRPLILLSHEKFLTSTWTYCHFTRSYILLGSCYATQVVRPVESAMFHHNTRRFSDSFVPPLGCLEDCLRWIKSCYLMALFRSRREGSGPGGKCFKFISTRRENDLISCFNCSGFCCSSARSLRRFTSCHLSVVAVRIQVDTTSSRASRRPCSCKYCVKVNIAAETETETQTPPRFLHFPHFASPQSPSFRGCSARRDSNHLKKFQHSLESDIRAWRDQTSDLRGLYQDYTDSPIHHPKRGRKRVLSEMSGNSRRLDDQTHSEDATPRAVPHPLSSVPFLPAAAQPASTSSSPRSSRSHSSIVSGSTASGSKRKRGGSPSKAMEERQYASYPVTRSPVQPLGQVNAGIRDVIQAVRRIGTKRGVLSSRYALPEWKTRVGEGDDAVDDDIFLGGEWRDRLGTSPGLEAMETLVHQANRNSRLGASEAAWNVSVHGILLKKAQKRSAWRERLRWETM</sequence>
<evidence type="ECO:0000256" key="1">
    <source>
        <dbReference type="ARBA" id="ARBA00022450"/>
    </source>
</evidence>
<dbReference type="InterPro" id="IPR050091">
    <property type="entry name" value="PKS_NRPS_Biosynth_Enz"/>
</dbReference>
<feature type="compositionally biased region" description="Low complexity" evidence="3">
    <location>
        <begin position="1486"/>
        <end position="1508"/>
    </location>
</feature>
<dbReference type="HOGENOM" id="CLU_242399_0_0_1"/>
<name>M2ZCY7_PSEFD</name>
<feature type="compositionally biased region" description="Basic and acidic residues" evidence="3">
    <location>
        <begin position="1452"/>
        <end position="1464"/>
    </location>
</feature>
<keyword evidence="5" id="KW-1185">Reference proteome</keyword>
<accession>M2ZCY7</accession>
<feature type="region of interest" description="Disordered" evidence="3">
    <location>
        <begin position="86"/>
        <end position="128"/>
    </location>
</feature>
<dbReference type="eggNOG" id="ENOG502SSXD">
    <property type="taxonomic scope" value="Eukaryota"/>
</dbReference>
<evidence type="ECO:0000313" key="4">
    <source>
        <dbReference type="EMBL" id="EME76979.1"/>
    </source>
</evidence>
<evidence type="ECO:0000256" key="2">
    <source>
        <dbReference type="ARBA" id="ARBA00022553"/>
    </source>
</evidence>
<dbReference type="GeneID" id="19334408"/>
<proteinExistence type="predicted"/>
<dbReference type="GO" id="GO:0006633">
    <property type="term" value="P:fatty acid biosynthetic process"/>
    <property type="evidence" value="ECO:0007669"/>
    <property type="project" value="TreeGrafter"/>
</dbReference>
<dbReference type="PANTHER" id="PTHR43775:SF37">
    <property type="entry name" value="SI:DKEY-61P9.11"/>
    <property type="match status" value="1"/>
</dbReference>
<organism evidence="4 5">
    <name type="scientific">Pseudocercospora fijiensis (strain CIRAD86)</name>
    <name type="common">Black leaf streak disease fungus</name>
    <name type="synonym">Mycosphaerella fijiensis</name>
    <dbReference type="NCBI Taxonomy" id="383855"/>
    <lineage>
        <taxon>Eukaryota</taxon>
        <taxon>Fungi</taxon>
        <taxon>Dikarya</taxon>
        <taxon>Ascomycota</taxon>
        <taxon>Pezizomycotina</taxon>
        <taxon>Dothideomycetes</taxon>
        <taxon>Dothideomycetidae</taxon>
        <taxon>Mycosphaerellales</taxon>
        <taxon>Mycosphaerellaceae</taxon>
        <taxon>Pseudocercospora</taxon>
    </lineage>
</organism>
<dbReference type="Proteomes" id="UP000016932">
    <property type="component" value="Unassembled WGS sequence"/>
</dbReference>
<keyword evidence="1" id="KW-0596">Phosphopantetheine</keyword>
<gene>
    <name evidence="4" type="ORF">MYCFIDRAFT_180465</name>
</gene>
<dbReference type="OrthoDB" id="329835at2759"/>
<dbReference type="STRING" id="383855.M2ZCY7"/>
<dbReference type="Gene3D" id="3.40.47.10">
    <property type="match status" value="1"/>
</dbReference>